<accession>G4Q368</accession>
<keyword evidence="2" id="KW-1185">Reference proteome</keyword>
<dbReference type="AlphaFoldDB" id="G4Q368"/>
<dbReference type="HOGENOM" id="CLU_3178984_0_0_9"/>
<evidence type="ECO:0000313" key="2">
    <source>
        <dbReference type="Proteomes" id="UP000007093"/>
    </source>
</evidence>
<reference evidence="1 2" key="1">
    <citation type="journal article" date="2011" name="J. Bacteriol.">
        <title>Complete genome sequence of Acidaminococcus intestini RYC-MR95, a Gram-negative bacterium from the phylum Firmicutes.</title>
        <authorList>
            <person name="D'Auria G."/>
            <person name="Galan J.C."/>
            <person name="Rodriguez-Alcayna M."/>
            <person name="Moya A."/>
            <person name="Baquero F."/>
            <person name="Latorre A."/>
        </authorList>
    </citation>
    <scope>NUCLEOTIDE SEQUENCE [LARGE SCALE GENOMIC DNA]</scope>
    <source>
        <strain evidence="1 2">RyC-MR95</strain>
    </source>
</reference>
<protein>
    <submittedName>
        <fullName evidence="1">Uncharacterized protein</fullName>
    </submittedName>
</protein>
<gene>
    <name evidence="1" type="ordered locus">Acin_1660</name>
</gene>
<proteinExistence type="predicted"/>
<sequence>MTGTLFILLWNLPFLLAEEVQWKDHLRQSGIGGFSYRRKEEEEGEK</sequence>
<dbReference type="STRING" id="568816.Acin_1660"/>
<name>G4Q368_ACIIR</name>
<dbReference type="EMBL" id="CP003058">
    <property type="protein sequence ID" value="AEQ22874.1"/>
    <property type="molecule type" value="Genomic_DNA"/>
</dbReference>
<dbReference type="KEGG" id="ain:Acin_1660"/>
<organism evidence="1 2">
    <name type="scientific">Acidaminococcus intestini (strain RyC-MR95)</name>
    <dbReference type="NCBI Taxonomy" id="568816"/>
    <lineage>
        <taxon>Bacteria</taxon>
        <taxon>Bacillati</taxon>
        <taxon>Bacillota</taxon>
        <taxon>Negativicutes</taxon>
        <taxon>Acidaminococcales</taxon>
        <taxon>Acidaminococcaceae</taxon>
        <taxon>Acidaminococcus</taxon>
    </lineage>
</organism>
<dbReference type="InParanoid" id="G4Q368"/>
<dbReference type="Proteomes" id="UP000007093">
    <property type="component" value="Chromosome"/>
</dbReference>
<evidence type="ECO:0000313" key="1">
    <source>
        <dbReference type="EMBL" id="AEQ22874.1"/>
    </source>
</evidence>